<accession>A0A516KMN9</accession>
<keyword evidence="3" id="KW-1185">Reference proteome</keyword>
<reference evidence="2 3" key="1">
    <citation type="submission" date="2019-06" db="EMBL/GenBank/DDBJ databases">
        <authorList>
            <person name="Hertel R."/>
        </authorList>
    </citation>
    <scope>NUCLEOTIDE SEQUENCE [LARGE SCALE GENOMIC DNA]</scope>
</reference>
<sequence>MTTFDFEIEKLGGLKALSRTPYMRNLWALMKTFNTMPTNPDFLALTDRQVDLMIYSLNEDHREMELARKGLTVDSEHYDSNFEEEVWNRQVGDWEILKDGHDPDDIARQVEELTRAEDRKNLAMKFDSLEEYNDYLAAGGKTVRETEVEQYINKQIQAAEEMARRLSATGEKKKLVDDQDRPEADSALSDHLPDIDKAAIDKSIALFNAQDDDDDYSAL</sequence>
<protein>
    <recommendedName>
        <fullName evidence="4">Tail assembly chaperone</fullName>
    </recommendedName>
</protein>
<feature type="compositionally biased region" description="Basic and acidic residues" evidence="1">
    <location>
        <begin position="170"/>
        <end position="184"/>
    </location>
</feature>
<evidence type="ECO:0000256" key="1">
    <source>
        <dbReference type="SAM" id="MobiDB-lite"/>
    </source>
</evidence>
<name>A0A516KMN9_9CAUD</name>
<gene>
    <name evidence="2" type="ORF">Goe8_c00880</name>
</gene>
<evidence type="ECO:0000313" key="3">
    <source>
        <dbReference type="Proteomes" id="UP000317800"/>
    </source>
</evidence>
<evidence type="ECO:0000313" key="2">
    <source>
        <dbReference type="EMBL" id="QDP42861.1"/>
    </source>
</evidence>
<feature type="region of interest" description="Disordered" evidence="1">
    <location>
        <begin position="170"/>
        <end position="191"/>
    </location>
</feature>
<dbReference type="EMBL" id="MN043729">
    <property type="protein sequence ID" value="QDP42861.1"/>
    <property type="molecule type" value="Genomic_DNA"/>
</dbReference>
<proteinExistence type="predicted"/>
<dbReference type="Proteomes" id="UP000317800">
    <property type="component" value="Segment"/>
</dbReference>
<evidence type="ECO:0008006" key="4">
    <source>
        <dbReference type="Google" id="ProtNLM"/>
    </source>
</evidence>
<organism evidence="2 3">
    <name type="scientific">Bacillus phage vB_BmeM-Goe8</name>
    <dbReference type="NCBI Taxonomy" id="2593638"/>
    <lineage>
        <taxon>Viruses</taxon>
        <taxon>Duplodnaviria</taxon>
        <taxon>Heunggongvirae</taxon>
        <taxon>Uroviricota</taxon>
        <taxon>Caudoviricetes</taxon>
        <taxon>Herelleviridae</taxon>
        <taxon>Bastillevirinae</taxon>
        <taxon>Goettingenvirus</taxon>
        <taxon>Goettingenvirus goe8</taxon>
    </lineage>
</organism>